<protein>
    <submittedName>
        <fullName evidence="2">Uncharacterized protein</fullName>
    </submittedName>
</protein>
<organism evidence="2 3">
    <name type="scientific">Streptomyces tuirus</name>
    <dbReference type="NCBI Taxonomy" id="68278"/>
    <lineage>
        <taxon>Bacteria</taxon>
        <taxon>Bacillati</taxon>
        <taxon>Actinomycetota</taxon>
        <taxon>Actinomycetes</taxon>
        <taxon>Kitasatosporales</taxon>
        <taxon>Streptomycetaceae</taxon>
        <taxon>Streptomyces</taxon>
    </lineage>
</organism>
<gene>
    <name evidence="2" type="ORF">KEF29_15545</name>
</gene>
<evidence type="ECO:0000256" key="1">
    <source>
        <dbReference type="SAM" id="MobiDB-lite"/>
    </source>
</evidence>
<accession>A0A941J344</accession>
<reference evidence="2 3" key="1">
    <citation type="submission" date="2021-04" db="EMBL/GenBank/DDBJ databases">
        <title>Characterization of the biosynthetic gene cluster of new lipopeptides with antitumor activity in the genome of the marine Streptomyces PHM034.</title>
        <authorList>
            <person name="Ceniceros A."/>
            <person name="Canedo L."/>
            <person name="Mendez C."/>
            <person name="Olano C."/>
            <person name="Schleissner C."/>
            <person name="Cuevas C."/>
            <person name="De La Calle F."/>
            <person name="Salas J.A."/>
        </authorList>
    </citation>
    <scope>NUCLEOTIDE SEQUENCE [LARGE SCALE GENOMIC DNA]</scope>
    <source>
        <strain evidence="2 3">PHM034</strain>
    </source>
</reference>
<evidence type="ECO:0000313" key="3">
    <source>
        <dbReference type="Proteomes" id="UP000682308"/>
    </source>
</evidence>
<feature type="region of interest" description="Disordered" evidence="1">
    <location>
        <begin position="175"/>
        <end position="272"/>
    </location>
</feature>
<feature type="compositionally biased region" description="Low complexity" evidence="1">
    <location>
        <begin position="262"/>
        <end position="272"/>
    </location>
</feature>
<dbReference type="AlphaFoldDB" id="A0A941J344"/>
<proteinExistence type="predicted"/>
<dbReference type="EMBL" id="JAGTPG010000002">
    <property type="protein sequence ID" value="MBR8640261.1"/>
    <property type="molecule type" value="Genomic_DNA"/>
</dbReference>
<dbReference type="Proteomes" id="UP000682308">
    <property type="component" value="Unassembled WGS sequence"/>
</dbReference>
<keyword evidence="3" id="KW-1185">Reference proteome</keyword>
<name>A0A941J344_9ACTN</name>
<comment type="caution">
    <text evidence="2">The sequence shown here is derived from an EMBL/GenBank/DDBJ whole genome shotgun (WGS) entry which is preliminary data.</text>
</comment>
<sequence length="272" mass="29971">MFRLLSLVPGGGFGVAPAAVLAGVPLPDAEDLLEELLEAGLLMTSRQDRYRLHDLLRLYAASRHRAEDSTERSFAARSRLRHWLLDTAVLAGRWYEPDYGMPPADPGRLVALDDREQAARWIRTEGDSWLAAFREAAANGEHTRVAEVAEAMHWFSDHWVSWGHWVEVYERAAAAGPPSGTPVWRRPTATTSPGRTGPAPADTTRRWTRPGARCDSPRPPETSSSRRGRTRISAGCGTPSATCRPPPPTTSAPWRCSRRRTTSTGTSRSPAE</sequence>
<evidence type="ECO:0000313" key="2">
    <source>
        <dbReference type="EMBL" id="MBR8640261.1"/>
    </source>
</evidence>